<accession>N1PSI8</accession>
<dbReference type="PANTHER" id="PTHR37285:SF5">
    <property type="entry name" value="SPORE WALL MATURATION PROTEIN DIT1"/>
    <property type="match status" value="1"/>
</dbReference>
<dbReference type="HOGENOM" id="CLU_025510_0_0_1"/>
<dbReference type="EMBL" id="KB446537">
    <property type="protein sequence ID" value="EME45898.1"/>
    <property type="molecule type" value="Genomic_DNA"/>
</dbReference>
<dbReference type="Proteomes" id="UP000016933">
    <property type="component" value="Unassembled WGS sequence"/>
</dbReference>
<evidence type="ECO:0000313" key="1">
    <source>
        <dbReference type="EMBL" id="EME45898.1"/>
    </source>
</evidence>
<protein>
    <recommendedName>
        <fullName evidence="3">Pyoverdine/dityrosine biosynthesis protein</fullName>
    </recommendedName>
</protein>
<dbReference type="STRING" id="675120.N1PSI8"/>
<proteinExistence type="predicted"/>
<keyword evidence="2" id="KW-1185">Reference proteome</keyword>
<dbReference type="OMA" id="VAFEMIK"/>
<evidence type="ECO:0008006" key="3">
    <source>
        <dbReference type="Google" id="ProtNLM"/>
    </source>
</evidence>
<dbReference type="Pfam" id="PF05141">
    <property type="entry name" value="DIT1_PvcA"/>
    <property type="match status" value="1"/>
</dbReference>
<dbReference type="AlphaFoldDB" id="N1PSI8"/>
<gene>
    <name evidence="1" type="ORF">DOTSEDRAFT_51518</name>
</gene>
<reference evidence="1 2" key="2">
    <citation type="journal article" date="2012" name="PLoS Pathog.">
        <title>Diverse lifestyles and strategies of plant pathogenesis encoded in the genomes of eighteen Dothideomycetes fungi.</title>
        <authorList>
            <person name="Ohm R.A."/>
            <person name="Feau N."/>
            <person name="Henrissat B."/>
            <person name="Schoch C.L."/>
            <person name="Horwitz B.A."/>
            <person name="Barry K.W."/>
            <person name="Condon B.J."/>
            <person name="Copeland A.C."/>
            <person name="Dhillon B."/>
            <person name="Glaser F."/>
            <person name="Hesse C.N."/>
            <person name="Kosti I."/>
            <person name="LaButti K."/>
            <person name="Lindquist E.A."/>
            <person name="Lucas S."/>
            <person name="Salamov A.A."/>
            <person name="Bradshaw R.E."/>
            <person name="Ciuffetti L."/>
            <person name="Hamelin R.C."/>
            <person name="Kema G.H.J."/>
            <person name="Lawrence C."/>
            <person name="Scott J.A."/>
            <person name="Spatafora J.W."/>
            <person name="Turgeon B.G."/>
            <person name="de Wit P.J.G.M."/>
            <person name="Zhong S."/>
            <person name="Goodwin S.B."/>
            <person name="Grigoriev I.V."/>
        </authorList>
    </citation>
    <scope>NUCLEOTIDE SEQUENCE [LARGE SCALE GENOMIC DNA]</scope>
    <source>
        <strain evidence="2">NZE10 / CBS 128990</strain>
    </source>
</reference>
<dbReference type="PANTHER" id="PTHR37285">
    <property type="entry name" value="SPORE WALL MATURATION PROTEIN DIT1"/>
    <property type="match status" value="1"/>
</dbReference>
<name>N1PSI8_DOTSN</name>
<evidence type="ECO:0000313" key="2">
    <source>
        <dbReference type="Proteomes" id="UP000016933"/>
    </source>
</evidence>
<sequence>MEGFLTHGSSIYHRLVALYTRQSDGQLLRCTNKHLEQHWDEVRYATQDSFDGKDHASPATQMQLPLRPVIKDTTANGSTSVILLERQNDSHEHILGVLVKVDNTEPNECLDDFFMDLVLRCTQQTVQPCDSQDQSADLDSIEEKVVDLFENSIRNVAPDDQWPTTGRAFFLRQLKHYTRLNSKIELVLPAFPCKSSNPDKVGNDLPDRGEMIALTTLHNFVRSVEDIYKPGAQVLIVSDGHVFSDCIGVEDSMVDAYGSKLREMNETIKNSFEDGGRQRARFQGLSEMLKLQRSDIEGENLADRLELEELKHPIEQIPINDDAETSRRLLMQGFRANTDELRGRIDAKDPSALALYRDFSRFMLEDLQRNEYTEDLSKSKLRRLSSKVAFEMIERNQAYSNMIEMMFPYHLRLSIHAHNNAGPKFGDAAGSHDLLHVPTPWHGCIVELAGHKDLYMTKVEKVEEAIEEKKVIGAWVAPTPQKNQKR</sequence>
<dbReference type="InterPro" id="IPR007817">
    <property type="entry name" value="Isocyanide_synthase_DIT1"/>
</dbReference>
<reference evidence="2" key="1">
    <citation type="journal article" date="2012" name="PLoS Genet.">
        <title>The genomes of the fungal plant pathogens Cladosporium fulvum and Dothistroma septosporum reveal adaptation to different hosts and lifestyles but also signatures of common ancestry.</title>
        <authorList>
            <person name="de Wit P.J.G.M."/>
            <person name="van der Burgt A."/>
            <person name="Oekmen B."/>
            <person name="Stergiopoulos I."/>
            <person name="Abd-Elsalam K.A."/>
            <person name="Aerts A.L."/>
            <person name="Bahkali A.H."/>
            <person name="Beenen H.G."/>
            <person name="Chettri P."/>
            <person name="Cox M.P."/>
            <person name="Datema E."/>
            <person name="de Vries R.P."/>
            <person name="Dhillon B."/>
            <person name="Ganley A.R."/>
            <person name="Griffiths S.A."/>
            <person name="Guo Y."/>
            <person name="Hamelin R.C."/>
            <person name="Henrissat B."/>
            <person name="Kabir M.S."/>
            <person name="Jashni M.K."/>
            <person name="Kema G."/>
            <person name="Klaubauf S."/>
            <person name="Lapidus A."/>
            <person name="Levasseur A."/>
            <person name="Lindquist E."/>
            <person name="Mehrabi R."/>
            <person name="Ohm R.A."/>
            <person name="Owen T.J."/>
            <person name="Salamov A."/>
            <person name="Schwelm A."/>
            <person name="Schijlen E."/>
            <person name="Sun H."/>
            <person name="van den Burg H.A."/>
            <person name="van Ham R.C.H.J."/>
            <person name="Zhang S."/>
            <person name="Goodwin S.B."/>
            <person name="Grigoriev I.V."/>
            <person name="Collemare J."/>
            <person name="Bradshaw R.E."/>
        </authorList>
    </citation>
    <scope>NUCLEOTIDE SEQUENCE [LARGE SCALE GENOMIC DNA]</scope>
    <source>
        <strain evidence="2">NZE10 / CBS 128990</strain>
    </source>
</reference>
<dbReference type="eggNOG" id="ENOG502SMHH">
    <property type="taxonomic scope" value="Eukaryota"/>
</dbReference>
<dbReference type="OrthoDB" id="3647222at2759"/>
<organism evidence="1 2">
    <name type="scientific">Dothistroma septosporum (strain NZE10 / CBS 128990)</name>
    <name type="common">Red band needle blight fungus</name>
    <name type="synonym">Mycosphaerella pini</name>
    <dbReference type="NCBI Taxonomy" id="675120"/>
    <lineage>
        <taxon>Eukaryota</taxon>
        <taxon>Fungi</taxon>
        <taxon>Dikarya</taxon>
        <taxon>Ascomycota</taxon>
        <taxon>Pezizomycotina</taxon>
        <taxon>Dothideomycetes</taxon>
        <taxon>Dothideomycetidae</taxon>
        <taxon>Mycosphaerellales</taxon>
        <taxon>Mycosphaerellaceae</taxon>
        <taxon>Dothistroma</taxon>
    </lineage>
</organism>